<proteinExistence type="predicted"/>
<dbReference type="EMBL" id="BPLR01012237">
    <property type="protein sequence ID" value="GIY52406.1"/>
    <property type="molecule type" value="Genomic_DNA"/>
</dbReference>
<name>A0AAV4U3S3_CAEEX</name>
<reference evidence="1 2" key="1">
    <citation type="submission" date="2021-06" db="EMBL/GenBank/DDBJ databases">
        <title>Caerostris extrusa draft genome.</title>
        <authorList>
            <person name="Kono N."/>
            <person name="Arakawa K."/>
        </authorList>
    </citation>
    <scope>NUCLEOTIDE SEQUENCE [LARGE SCALE GENOMIC DNA]</scope>
</reference>
<sequence length="88" mass="10236">MDADRLSPNYRLHSLLFSTPHLRSWVGRILHPPTFFLDICRGEIGRMVRLAIVRIWNLSSEDKMALNKNGCSNGKSSWEILMSCYKKR</sequence>
<evidence type="ECO:0000313" key="1">
    <source>
        <dbReference type="EMBL" id="GIY52406.1"/>
    </source>
</evidence>
<keyword evidence="2" id="KW-1185">Reference proteome</keyword>
<protein>
    <submittedName>
        <fullName evidence="1">Uncharacterized protein</fullName>
    </submittedName>
</protein>
<evidence type="ECO:0000313" key="2">
    <source>
        <dbReference type="Proteomes" id="UP001054945"/>
    </source>
</evidence>
<gene>
    <name evidence="1" type="ORF">CEXT_415371</name>
</gene>
<accession>A0AAV4U3S3</accession>
<organism evidence="1 2">
    <name type="scientific">Caerostris extrusa</name>
    <name type="common">Bark spider</name>
    <name type="synonym">Caerostris bankana</name>
    <dbReference type="NCBI Taxonomy" id="172846"/>
    <lineage>
        <taxon>Eukaryota</taxon>
        <taxon>Metazoa</taxon>
        <taxon>Ecdysozoa</taxon>
        <taxon>Arthropoda</taxon>
        <taxon>Chelicerata</taxon>
        <taxon>Arachnida</taxon>
        <taxon>Araneae</taxon>
        <taxon>Araneomorphae</taxon>
        <taxon>Entelegynae</taxon>
        <taxon>Araneoidea</taxon>
        <taxon>Araneidae</taxon>
        <taxon>Caerostris</taxon>
    </lineage>
</organism>
<dbReference type="Proteomes" id="UP001054945">
    <property type="component" value="Unassembled WGS sequence"/>
</dbReference>
<comment type="caution">
    <text evidence="1">The sequence shown here is derived from an EMBL/GenBank/DDBJ whole genome shotgun (WGS) entry which is preliminary data.</text>
</comment>
<dbReference type="AlphaFoldDB" id="A0AAV4U3S3"/>